<name>A0A816DQ40_9BILA</name>
<keyword evidence="2" id="KW-0863">Zinc-finger</keyword>
<dbReference type="Gene3D" id="2.20.25.240">
    <property type="match status" value="1"/>
</dbReference>
<proteinExistence type="predicted"/>
<keyword evidence="1" id="KW-0479">Metal-binding</keyword>
<evidence type="ECO:0000259" key="4">
    <source>
        <dbReference type="Pfam" id="PF04500"/>
    </source>
</evidence>
<evidence type="ECO:0000313" key="6">
    <source>
        <dbReference type="Proteomes" id="UP000663834"/>
    </source>
</evidence>
<comment type="caution">
    <text evidence="5">The sequence shown here is derived from an EMBL/GenBank/DDBJ whole genome shotgun (WGS) entry which is preliminary data.</text>
</comment>
<reference evidence="5" key="1">
    <citation type="submission" date="2021-02" db="EMBL/GenBank/DDBJ databases">
        <authorList>
            <person name="Nowell W R."/>
        </authorList>
    </citation>
    <scope>NUCLEOTIDE SEQUENCE</scope>
</reference>
<dbReference type="InterPro" id="IPR007588">
    <property type="entry name" value="Znf_FLYWCH"/>
</dbReference>
<evidence type="ECO:0000256" key="1">
    <source>
        <dbReference type="ARBA" id="ARBA00022723"/>
    </source>
</evidence>
<organism evidence="5 6">
    <name type="scientific">Rotaria magnacalcarata</name>
    <dbReference type="NCBI Taxonomy" id="392030"/>
    <lineage>
        <taxon>Eukaryota</taxon>
        <taxon>Metazoa</taxon>
        <taxon>Spiralia</taxon>
        <taxon>Gnathifera</taxon>
        <taxon>Rotifera</taxon>
        <taxon>Eurotatoria</taxon>
        <taxon>Bdelloidea</taxon>
        <taxon>Philodinida</taxon>
        <taxon>Philodinidae</taxon>
        <taxon>Rotaria</taxon>
    </lineage>
</organism>
<dbReference type="Proteomes" id="UP000663834">
    <property type="component" value="Unassembled WGS sequence"/>
</dbReference>
<dbReference type="GO" id="GO:0008270">
    <property type="term" value="F:zinc ion binding"/>
    <property type="evidence" value="ECO:0007669"/>
    <property type="project" value="UniProtKB-KW"/>
</dbReference>
<feature type="domain" description="FLYWCH-type" evidence="4">
    <location>
        <begin position="21"/>
        <end position="78"/>
    </location>
</feature>
<evidence type="ECO:0000313" key="5">
    <source>
        <dbReference type="EMBL" id="CAF1640378.1"/>
    </source>
</evidence>
<accession>A0A816DQ40</accession>
<sequence length="452" mass="52481">MTTAASSSLDGKQPSSTVISFIQSQKRKPLLVSDKYLFKLNKSTTTTKYWICTLTECSAKIHSNTNDHFIKMIGEHRHSAKSEMIDVREFRENVKQRAIHETTPIPRIYDEECAKAILSTAAIAILPSEREINSAFNKARRGLMPTIPTTQLFDIPDPYTKTLKNNDFLVVDKMITRRQRMILFSSPEQLKCSLQQKRFSWTELFHLVQKYSIRFIQYILSNTNNLNAIAVQMKLDFTLKLVMIDFEPALIGVLKAEFSTAKHSSCYFHFTQAVYRNIQQLKLSSSYNNDDAVKHLCRQLMALPLLPEPVIEYTYDELVSNLSTTMRTAMNDLLIYFQEQWFVNVSTSQWCVHGFAMRTNNNTEAFHGRFNRRVQVTHPNIWSFIKFLQGEECRFHHIYTQFTAGLGARTKQAQTISIQRRIDNLDKRYYDGLINVIEYLDGLSFTVVKRKK</sequence>
<keyword evidence="3" id="KW-0862">Zinc</keyword>
<protein>
    <recommendedName>
        <fullName evidence="4">FLYWCH-type domain-containing protein</fullName>
    </recommendedName>
</protein>
<evidence type="ECO:0000256" key="2">
    <source>
        <dbReference type="ARBA" id="ARBA00022771"/>
    </source>
</evidence>
<dbReference type="EMBL" id="CAJNOW010015270">
    <property type="protein sequence ID" value="CAF1640378.1"/>
    <property type="molecule type" value="Genomic_DNA"/>
</dbReference>
<dbReference type="AlphaFoldDB" id="A0A816DQ40"/>
<dbReference type="OrthoDB" id="10051448at2759"/>
<dbReference type="Pfam" id="PF04500">
    <property type="entry name" value="FLYWCH"/>
    <property type="match status" value="1"/>
</dbReference>
<evidence type="ECO:0000256" key="3">
    <source>
        <dbReference type="ARBA" id="ARBA00022833"/>
    </source>
</evidence>
<gene>
    <name evidence="5" type="ORF">KQP761_LOCUS27952</name>
</gene>